<dbReference type="Pfam" id="PF04964">
    <property type="entry name" value="Flp_Fap"/>
    <property type="match status" value="1"/>
</dbReference>
<dbReference type="STRING" id="1208324.P73_4118"/>
<feature type="transmembrane region" description="Helical" evidence="1">
    <location>
        <begin position="24"/>
        <end position="45"/>
    </location>
</feature>
<evidence type="ECO:0000256" key="1">
    <source>
        <dbReference type="SAM" id="Phobius"/>
    </source>
</evidence>
<protein>
    <submittedName>
        <fullName evidence="2">Pilin protein</fullName>
    </submittedName>
</protein>
<evidence type="ECO:0000313" key="3">
    <source>
        <dbReference type="Proteomes" id="UP000031521"/>
    </source>
</evidence>
<dbReference type="Proteomes" id="UP000031521">
    <property type="component" value="Chromosome"/>
</dbReference>
<accession>A0A0B5DZF1</accession>
<evidence type="ECO:0000313" key="2">
    <source>
        <dbReference type="EMBL" id="AJE48833.1"/>
    </source>
</evidence>
<dbReference type="RefSeq" id="WP_043871037.1">
    <property type="nucleotide sequence ID" value="NZ_CP004393.1"/>
</dbReference>
<reference evidence="2 3" key="1">
    <citation type="journal article" date="2014" name="Int. J. Syst. Evol. Microbiol.">
        <title>Celeribacter indicus sp. nov., a polycyclic aromatic hydrocarbon-degrading bacterium from deep-sea sediment and reclassification of Huaishuia halophila as Celeribacter halophilus comb. nov.</title>
        <authorList>
            <person name="Lai Q."/>
            <person name="Cao J."/>
            <person name="Yuan J."/>
            <person name="Li F."/>
            <person name="Shao Z."/>
        </authorList>
    </citation>
    <scope>NUCLEOTIDE SEQUENCE [LARGE SCALE GENOMIC DNA]</scope>
    <source>
        <strain evidence="2">P73</strain>
    </source>
</reference>
<dbReference type="HOGENOM" id="CLU_171854_4_2_5"/>
<proteinExistence type="predicted"/>
<keyword evidence="1" id="KW-0812">Transmembrane</keyword>
<dbReference type="InterPro" id="IPR007047">
    <property type="entry name" value="Flp_Fap"/>
</dbReference>
<dbReference type="KEGG" id="cid:P73_4118"/>
<organism evidence="2 3">
    <name type="scientific">Celeribacter indicus</name>
    <dbReference type="NCBI Taxonomy" id="1208324"/>
    <lineage>
        <taxon>Bacteria</taxon>
        <taxon>Pseudomonadati</taxon>
        <taxon>Pseudomonadota</taxon>
        <taxon>Alphaproteobacteria</taxon>
        <taxon>Rhodobacterales</taxon>
        <taxon>Roseobacteraceae</taxon>
        <taxon>Celeribacter</taxon>
    </lineage>
</organism>
<gene>
    <name evidence="2" type="ORF">P73_4118</name>
</gene>
<dbReference type="AlphaFoldDB" id="A0A0B5DZF1"/>
<keyword evidence="1" id="KW-0472">Membrane</keyword>
<keyword evidence="3" id="KW-1185">Reference proteome</keyword>
<name>A0A0B5DZF1_9RHOB</name>
<sequence length="72" mass="7517">MLNLYVKLATAFSSYGRKEDGATAIEYGLFAALIAAVLVGVVGVLGTEVQGIFQDVCDALKKEVCSLGTSET</sequence>
<dbReference type="EMBL" id="CP004393">
    <property type="protein sequence ID" value="AJE48833.1"/>
    <property type="molecule type" value="Genomic_DNA"/>
</dbReference>
<keyword evidence="1" id="KW-1133">Transmembrane helix</keyword>